<dbReference type="EMBL" id="CP033367">
    <property type="protein sequence ID" value="QKD00551.1"/>
    <property type="molecule type" value="Genomic_DNA"/>
</dbReference>
<dbReference type="EC" id="3.1.-.-" evidence="6"/>
<evidence type="ECO:0000256" key="6">
    <source>
        <dbReference type="PIRNR" id="PIRNR018267"/>
    </source>
</evidence>
<dbReference type="RefSeq" id="WP_027032453.1">
    <property type="nucleotide sequence ID" value="NZ_CP033367.1"/>
</dbReference>
<dbReference type="GO" id="GO:0016787">
    <property type="term" value="F:hydrolase activity"/>
    <property type="evidence" value="ECO:0007669"/>
    <property type="project" value="UniProtKB-KW"/>
</dbReference>
<proteinExistence type="inferred from homology"/>
<keyword evidence="4 6" id="KW-0378">Hydrolase</keyword>
<dbReference type="Proteomes" id="UP000503017">
    <property type="component" value="Chromosome"/>
</dbReference>
<name>A0A6M7WNC5_RHILI</name>
<keyword evidence="3 6" id="KW-0227">DNA damage</keyword>
<evidence type="ECO:0000313" key="7">
    <source>
        <dbReference type="EMBL" id="QKD00551.1"/>
    </source>
</evidence>
<dbReference type="PIRSF" id="PIRSF018267">
    <property type="entry name" value="VSR_endonuc"/>
    <property type="match status" value="1"/>
</dbReference>
<evidence type="ECO:0000256" key="1">
    <source>
        <dbReference type="ARBA" id="ARBA00022722"/>
    </source>
</evidence>
<organism evidence="7 8">
    <name type="scientific">Mesorhizobium loti R88b</name>
    <dbReference type="NCBI Taxonomy" id="935548"/>
    <lineage>
        <taxon>Bacteria</taxon>
        <taxon>Pseudomonadati</taxon>
        <taxon>Pseudomonadota</taxon>
        <taxon>Alphaproteobacteria</taxon>
        <taxon>Hyphomicrobiales</taxon>
        <taxon>Phyllobacteriaceae</taxon>
        <taxon>Mesorhizobium</taxon>
    </lineage>
</organism>
<accession>A0A6M7WNC5</accession>
<evidence type="ECO:0000313" key="8">
    <source>
        <dbReference type="Proteomes" id="UP000503017"/>
    </source>
</evidence>
<dbReference type="InterPro" id="IPR004603">
    <property type="entry name" value="DNA_mismatch_endonuc_vsr"/>
</dbReference>
<evidence type="ECO:0000256" key="2">
    <source>
        <dbReference type="ARBA" id="ARBA00022759"/>
    </source>
</evidence>
<dbReference type="SUPFAM" id="SSF52980">
    <property type="entry name" value="Restriction endonuclease-like"/>
    <property type="match status" value="1"/>
</dbReference>
<evidence type="ECO:0000256" key="3">
    <source>
        <dbReference type="ARBA" id="ARBA00022763"/>
    </source>
</evidence>
<dbReference type="CDD" id="cd00221">
    <property type="entry name" value="Vsr"/>
    <property type="match status" value="1"/>
</dbReference>
<dbReference type="GO" id="GO:0004519">
    <property type="term" value="F:endonuclease activity"/>
    <property type="evidence" value="ECO:0007669"/>
    <property type="project" value="UniProtKB-KW"/>
</dbReference>
<sequence>MPDVVDQQTRSRMMSGIRGKNTQPELAIRRGLHAMGFRFRLHAADVAGKPDLVLARFHAAIFVNGCFWHQHDCHLFKMPSTRPEFWLKKISANVARDQAVRAALAESGWRQMVVWECALKGRTRLQLDAVLQRIGEWLKGSEQTGEIRGTA</sequence>
<keyword evidence="5 6" id="KW-0234">DNA repair</keyword>
<comment type="similarity">
    <text evidence="6">Belongs to the vsr family.</text>
</comment>
<dbReference type="InterPro" id="IPR011335">
    <property type="entry name" value="Restrct_endonuc-II-like"/>
</dbReference>
<dbReference type="GO" id="GO:0006298">
    <property type="term" value="P:mismatch repair"/>
    <property type="evidence" value="ECO:0007669"/>
    <property type="project" value="UniProtKB-UniRule"/>
</dbReference>
<dbReference type="NCBIfam" id="TIGR00632">
    <property type="entry name" value="vsr"/>
    <property type="match status" value="1"/>
</dbReference>
<keyword evidence="2 6" id="KW-0255">Endonuclease</keyword>
<dbReference type="Pfam" id="PF03852">
    <property type="entry name" value="Vsr"/>
    <property type="match status" value="1"/>
</dbReference>
<gene>
    <name evidence="7" type="primary">vsr</name>
    <name evidence="7" type="ORF">EB235_02900</name>
</gene>
<evidence type="ECO:0000256" key="5">
    <source>
        <dbReference type="ARBA" id="ARBA00023204"/>
    </source>
</evidence>
<reference evidence="7 8" key="1">
    <citation type="submission" date="2018-10" db="EMBL/GenBank/DDBJ databases">
        <authorList>
            <person name="Perry B.J."/>
            <person name="Sullivan J.T."/>
            <person name="Murphy R.J.T."/>
            <person name="Ramsay J.P."/>
            <person name="Ronson C.W."/>
        </authorList>
    </citation>
    <scope>NUCLEOTIDE SEQUENCE [LARGE SCALE GENOMIC DNA]</scope>
    <source>
        <strain evidence="7 8">R88b</strain>
    </source>
</reference>
<dbReference type="Gene3D" id="3.40.960.10">
    <property type="entry name" value="VSR Endonuclease"/>
    <property type="match status" value="1"/>
</dbReference>
<comment type="function">
    <text evidence="6">May nick specific sequences that contain T:G mispairs resulting from m5C-deamination.</text>
</comment>
<protein>
    <recommendedName>
        <fullName evidence="6">Very short patch repair endonuclease</fullName>
        <ecNumber evidence="6">3.1.-.-</ecNumber>
    </recommendedName>
</protein>
<dbReference type="REBASE" id="394986">
    <property type="entry name" value="V.MloR88ORF2895P"/>
</dbReference>
<dbReference type="AlphaFoldDB" id="A0A6M7WNC5"/>
<keyword evidence="1 6" id="KW-0540">Nuclease</keyword>
<evidence type="ECO:0000256" key="4">
    <source>
        <dbReference type="ARBA" id="ARBA00022801"/>
    </source>
</evidence>